<evidence type="ECO:0000259" key="1">
    <source>
        <dbReference type="PROSITE" id="PS51340"/>
    </source>
</evidence>
<reference evidence="3" key="1">
    <citation type="journal article" date="2019" name="Int. J. Syst. Evol. Microbiol.">
        <title>The Global Catalogue of Microorganisms (GCM) 10K type strain sequencing project: providing services to taxonomists for standard genome sequencing and annotation.</title>
        <authorList>
            <consortium name="The Broad Institute Genomics Platform"/>
            <consortium name="The Broad Institute Genome Sequencing Center for Infectious Disease"/>
            <person name="Wu L."/>
            <person name="Ma J."/>
        </authorList>
    </citation>
    <scope>NUCLEOTIDE SEQUENCE [LARGE SCALE GENOMIC DNA]</scope>
    <source>
        <strain evidence="3">JCM 19134</strain>
    </source>
</reference>
<evidence type="ECO:0000313" key="2">
    <source>
        <dbReference type="EMBL" id="GAA4931008.1"/>
    </source>
</evidence>
<dbReference type="Gene3D" id="2.40.33.20">
    <property type="entry name" value="PK beta-barrel domain-like"/>
    <property type="match status" value="1"/>
</dbReference>
<comment type="caution">
    <text evidence="2">The sequence shown here is derived from an EMBL/GenBank/DDBJ whole genome shotgun (WGS) entry which is preliminary data.</text>
</comment>
<dbReference type="PANTHER" id="PTHR36930">
    <property type="entry name" value="METAL-SULFUR CLUSTER BIOSYNTHESIS PROTEINS YUAD-RELATED"/>
    <property type="match status" value="1"/>
</dbReference>
<evidence type="ECO:0000313" key="3">
    <source>
        <dbReference type="Proteomes" id="UP001409585"/>
    </source>
</evidence>
<dbReference type="GO" id="GO:0003824">
    <property type="term" value="F:catalytic activity"/>
    <property type="evidence" value="ECO:0007669"/>
    <property type="project" value="InterPro"/>
</dbReference>
<dbReference type="Pfam" id="PF03473">
    <property type="entry name" value="MOSC"/>
    <property type="match status" value="1"/>
</dbReference>
<keyword evidence="3" id="KW-1185">Reference proteome</keyword>
<sequence>MELISSCQVTRSSGLERDLRGKPGKRQVTLLSRPAWRTACQELDREGLPWTTRRANLLIEGLEFGPEDVGAIVEVGKLRMQITRETDPCHRMDEQAPGLKQALTPDWRGGVCCRVIEDGTVRLGDAITVTA</sequence>
<dbReference type="PROSITE" id="PS51340">
    <property type="entry name" value="MOSC"/>
    <property type="match status" value="1"/>
</dbReference>
<dbReference type="EMBL" id="BAABLX010000003">
    <property type="protein sequence ID" value="GAA4931008.1"/>
    <property type="molecule type" value="Genomic_DNA"/>
</dbReference>
<protein>
    <submittedName>
        <fullName evidence="2">MOSC domain-containing protein</fullName>
    </submittedName>
</protein>
<dbReference type="AlphaFoldDB" id="A0AAV3TYK2"/>
<proteinExistence type="predicted"/>
<dbReference type="InterPro" id="IPR052716">
    <property type="entry name" value="MOSC_domain"/>
</dbReference>
<dbReference type="GO" id="GO:0030170">
    <property type="term" value="F:pyridoxal phosphate binding"/>
    <property type="evidence" value="ECO:0007669"/>
    <property type="project" value="InterPro"/>
</dbReference>
<dbReference type="InterPro" id="IPR005302">
    <property type="entry name" value="MoCF_Sase_C"/>
</dbReference>
<dbReference type="PANTHER" id="PTHR36930:SF1">
    <property type="entry name" value="MOSC DOMAIN-CONTAINING PROTEIN"/>
    <property type="match status" value="1"/>
</dbReference>
<accession>A0AAV3TYK2</accession>
<gene>
    <name evidence="2" type="ORF">GCM10025791_03840</name>
</gene>
<dbReference type="Proteomes" id="UP001409585">
    <property type="component" value="Unassembled WGS sequence"/>
</dbReference>
<dbReference type="InterPro" id="IPR011037">
    <property type="entry name" value="Pyrv_Knase-like_insert_dom_sf"/>
</dbReference>
<feature type="domain" description="MOSC" evidence="1">
    <location>
        <begin position="1"/>
        <end position="130"/>
    </location>
</feature>
<dbReference type="GO" id="GO:0030151">
    <property type="term" value="F:molybdenum ion binding"/>
    <property type="evidence" value="ECO:0007669"/>
    <property type="project" value="InterPro"/>
</dbReference>
<name>A0AAV3TYK2_9ALTE</name>
<dbReference type="RefSeq" id="WP_390518207.1">
    <property type="nucleotide sequence ID" value="NZ_AP031496.1"/>
</dbReference>
<organism evidence="2 3">
    <name type="scientific">Halioxenophilus aromaticivorans</name>
    <dbReference type="NCBI Taxonomy" id="1306992"/>
    <lineage>
        <taxon>Bacteria</taxon>
        <taxon>Pseudomonadati</taxon>
        <taxon>Pseudomonadota</taxon>
        <taxon>Gammaproteobacteria</taxon>
        <taxon>Alteromonadales</taxon>
        <taxon>Alteromonadaceae</taxon>
        <taxon>Halioxenophilus</taxon>
    </lineage>
</organism>
<dbReference type="SUPFAM" id="SSF50800">
    <property type="entry name" value="PK beta-barrel domain-like"/>
    <property type="match status" value="1"/>
</dbReference>